<name>A0A372LE11_9BACI</name>
<dbReference type="InterPro" id="IPR025428">
    <property type="entry name" value="Spore_YhaL"/>
</dbReference>
<gene>
    <name evidence="1" type="ORF">D0469_18725</name>
</gene>
<comment type="caution">
    <text evidence="1">The sequence shown here is derived from an EMBL/GenBank/DDBJ whole genome shotgun (WGS) entry which is preliminary data.</text>
</comment>
<reference evidence="1 2" key="1">
    <citation type="submission" date="2018-08" db="EMBL/GenBank/DDBJ databases">
        <title>Bacillus chawlae sp. nov., Bacillus glennii sp. nov., and Bacillus saganii sp. nov. Isolated from the Vehicle Assembly Building at Kennedy Space Center where the Viking Spacecraft were Assembled.</title>
        <authorList>
            <person name="Seuylemezian A."/>
            <person name="Vaishampayan P."/>
        </authorList>
    </citation>
    <scope>NUCLEOTIDE SEQUENCE [LARGE SCALE GENOMIC DNA]</scope>
    <source>
        <strain evidence="1 2">V47-23a</strain>
    </source>
</reference>
<proteinExistence type="predicted"/>
<dbReference type="Proteomes" id="UP000264541">
    <property type="component" value="Unassembled WGS sequence"/>
</dbReference>
<dbReference type="AlphaFoldDB" id="A0A372LE11"/>
<organism evidence="1 2">
    <name type="scientific">Peribacillus saganii</name>
    <dbReference type="NCBI Taxonomy" id="2303992"/>
    <lineage>
        <taxon>Bacteria</taxon>
        <taxon>Bacillati</taxon>
        <taxon>Bacillota</taxon>
        <taxon>Bacilli</taxon>
        <taxon>Bacillales</taxon>
        <taxon>Bacillaceae</taxon>
        <taxon>Peribacillus</taxon>
    </lineage>
</organism>
<accession>A0A372LE11</accession>
<evidence type="ECO:0000313" key="2">
    <source>
        <dbReference type="Proteomes" id="UP000264541"/>
    </source>
</evidence>
<keyword evidence="2" id="KW-1185">Reference proteome</keyword>
<evidence type="ECO:0000313" key="1">
    <source>
        <dbReference type="EMBL" id="RFU64406.1"/>
    </source>
</evidence>
<sequence>MPIWIWFVVAGIIVSAVMAVRTARLERIQEQEWIEQEGQKYIDRIREDKEKKNEFQPEA</sequence>
<protein>
    <recommendedName>
        <fullName evidence="3">SigE-dependent sporulation protein</fullName>
    </recommendedName>
</protein>
<dbReference type="RefSeq" id="WP_117328256.1">
    <property type="nucleotide sequence ID" value="NZ_QVTE01000056.1"/>
</dbReference>
<dbReference type="Pfam" id="PF14147">
    <property type="entry name" value="Spore_YhaL"/>
    <property type="match status" value="1"/>
</dbReference>
<evidence type="ECO:0008006" key="3">
    <source>
        <dbReference type="Google" id="ProtNLM"/>
    </source>
</evidence>
<dbReference type="EMBL" id="QVTE01000056">
    <property type="protein sequence ID" value="RFU64406.1"/>
    <property type="molecule type" value="Genomic_DNA"/>
</dbReference>